<gene>
    <name evidence="3" type="ORF">C0081_16945</name>
</gene>
<feature type="domain" description="HTH merR-type" evidence="2">
    <location>
        <begin position="1"/>
        <end position="69"/>
    </location>
</feature>
<evidence type="ECO:0000259" key="2">
    <source>
        <dbReference type="PROSITE" id="PS50937"/>
    </source>
</evidence>
<dbReference type="PANTHER" id="PTHR30204:SF98">
    <property type="entry name" value="HTH-TYPE TRANSCRIPTIONAL REGULATOR ADHR"/>
    <property type="match status" value="1"/>
</dbReference>
<dbReference type="SMART" id="SM00422">
    <property type="entry name" value="HTH_MERR"/>
    <property type="match status" value="1"/>
</dbReference>
<dbReference type="RefSeq" id="WP_101535038.1">
    <property type="nucleotide sequence ID" value="NZ_JBFHIU010000046.1"/>
</dbReference>
<proteinExistence type="predicted"/>
<dbReference type="AlphaFoldDB" id="A0A2N5XN01"/>
<dbReference type="InterPro" id="IPR000551">
    <property type="entry name" value="MerR-type_HTH_dom"/>
</dbReference>
<reference evidence="3 4" key="1">
    <citation type="submission" date="2018-01" db="EMBL/GenBank/DDBJ databases">
        <title>The draft genome sequence of Cohaesibacter sp. H1304.</title>
        <authorList>
            <person name="Wang N.-N."/>
            <person name="Du Z.-J."/>
        </authorList>
    </citation>
    <scope>NUCLEOTIDE SEQUENCE [LARGE SCALE GENOMIC DNA]</scope>
    <source>
        <strain evidence="3 4">H1304</strain>
    </source>
</reference>
<evidence type="ECO:0000313" key="4">
    <source>
        <dbReference type="Proteomes" id="UP000234881"/>
    </source>
</evidence>
<dbReference type="PRINTS" id="PR00040">
    <property type="entry name" value="HTHMERR"/>
</dbReference>
<name>A0A2N5XN01_9HYPH</name>
<dbReference type="PROSITE" id="PS50937">
    <property type="entry name" value="HTH_MERR_2"/>
    <property type="match status" value="1"/>
</dbReference>
<dbReference type="EMBL" id="PKUQ01000042">
    <property type="protein sequence ID" value="PLW75797.1"/>
    <property type="molecule type" value="Genomic_DNA"/>
</dbReference>
<dbReference type="Proteomes" id="UP000234881">
    <property type="component" value="Unassembled WGS sequence"/>
</dbReference>
<dbReference type="InterPro" id="IPR047057">
    <property type="entry name" value="MerR_fam"/>
</dbReference>
<accession>A0A2N5XN01</accession>
<comment type="caution">
    <text evidence="3">The sequence shown here is derived from an EMBL/GenBank/DDBJ whole genome shotgun (WGS) entry which is preliminary data.</text>
</comment>
<dbReference type="SUPFAM" id="SSF46955">
    <property type="entry name" value="Putative DNA-binding domain"/>
    <property type="match status" value="1"/>
</dbReference>
<keyword evidence="1" id="KW-0238">DNA-binding</keyword>
<sequence>MKIGDLANLSGLSVHTIRYYEKVGLLPPAHRDTGGQRQYSSEIAGWLRFLRHLKSTGMGISDMVRYAQLRAKGTETAQERRQMLEIQRDKVVQQIALLQSTLPILDKKIDIYRDMERAHIMEADHDNRSKPKKRV</sequence>
<dbReference type="GO" id="GO:0003700">
    <property type="term" value="F:DNA-binding transcription factor activity"/>
    <property type="evidence" value="ECO:0007669"/>
    <property type="project" value="InterPro"/>
</dbReference>
<dbReference type="PROSITE" id="PS00552">
    <property type="entry name" value="HTH_MERR_1"/>
    <property type="match status" value="1"/>
</dbReference>
<dbReference type="PANTHER" id="PTHR30204">
    <property type="entry name" value="REDOX-CYCLING DRUG-SENSING TRANSCRIPTIONAL ACTIVATOR SOXR"/>
    <property type="match status" value="1"/>
</dbReference>
<keyword evidence="4" id="KW-1185">Reference proteome</keyword>
<dbReference type="InterPro" id="IPR009061">
    <property type="entry name" value="DNA-bd_dom_put_sf"/>
</dbReference>
<dbReference type="Pfam" id="PF13411">
    <property type="entry name" value="MerR_1"/>
    <property type="match status" value="1"/>
</dbReference>
<evidence type="ECO:0000256" key="1">
    <source>
        <dbReference type="ARBA" id="ARBA00023125"/>
    </source>
</evidence>
<dbReference type="Gene3D" id="1.10.1660.10">
    <property type="match status" value="1"/>
</dbReference>
<protein>
    <submittedName>
        <fullName evidence="3">MerR family transcriptional regulator</fullName>
    </submittedName>
</protein>
<organism evidence="3 4">
    <name type="scientific">Cohaesibacter celericrescens</name>
    <dbReference type="NCBI Taxonomy" id="2067669"/>
    <lineage>
        <taxon>Bacteria</taxon>
        <taxon>Pseudomonadati</taxon>
        <taxon>Pseudomonadota</taxon>
        <taxon>Alphaproteobacteria</taxon>
        <taxon>Hyphomicrobiales</taxon>
        <taxon>Cohaesibacteraceae</taxon>
    </lineage>
</organism>
<dbReference type="CDD" id="cd01109">
    <property type="entry name" value="HTH_YyaN"/>
    <property type="match status" value="1"/>
</dbReference>
<evidence type="ECO:0000313" key="3">
    <source>
        <dbReference type="EMBL" id="PLW75797.1"/>
    </source>
</evidence>
<dbReference type="OrthoDB" id="9802944at2"/>
<dbReference type="GO" id="GO:0003677">
    <property type="term" value="F:DNA binding"/>
    <property type="evidence" value="ECO:0007669"/>
    <property type="project" value="UniProtKB-KW"/>
</dbReference>